<evidence type="ECO:0000313" key="1">
    <source>
        <dbReference type="EMBL" id="EMD38080.1"/>
    </source>
</evidence>
<keyword evidence="2" id="KW-1185">Reference proteome</keyword>
<dbReference type="AlphaFoldDB" id="M2R0P3"/>
<gene>
    <name evidence="1" type="ORF">CERSUDRAFT_113221</name>
</gene>
<dbReference type="EMBL" id="KB445795">
    <property type="protein sequence ID" value="EMD38080.1"/>
    <property type="molecule type" value="Genomic_DNA"/>
</dbReference>
<reference evidence="1 2" key="1">
    <citation type="journal article" date="2012" name="Proc. Natl. Acad. Sci. U.S.A.">
        <title>Comparative genomics of Ceriporiopsis subvermispora and Phanerochaete chrysosporium provide insight into selective ligninolysis.</title>
        <authorList>
            <person name="Fernandez-Fueyo E."/>
            <person name="Ruiz-Duenas F.J."/>
            <person name="Ferreira P."/>
            <person name="Floudas D."/>
            <person name="Hibbett D.S."/>
            <person name="Canessa P."/>
            <person name="Larrondo L.F."/>
            <person name="James T.Y."/>
            <person name="Seelenfreund D."/>
            <person name="Lobos S."/>
            <person name="Polanco R."/>
            <person name="Tello M."/>
            <person name="Honda Y."/>
            <person name="Watanabe T."/>
            <person name="Watanabe T."/>
            <person name="Ryu J.S."/>
            <person name="Kubicek C.P."/>
            <person name="Schmoll M."/>
            <person name="Gaskell J."/>
            <person name="Hammel K.E."/>
            <person name="St John F.J."/>
            <person name="Vanden Wymelenberg A."/>
            <person name="Sabat G."/>
            <person name="Splinter BonDurant S."/>
            <person name="Syed K."/>
            <person name="Yadav J.S."/>
            <person name="Doddapaneni H."/>
            <person name="Subramanian V."/>
            <person name="Lavin J.L."/>
            <person name="Oguiza J.A."/>
            <person name="Perez G."/>
            <person name="Pisabarro A.G."/>
            <person name="Ramirez L."/>
            <person name="Santoyo F."/>
            <person name="Master E."/>
            <person name="Coutinho P.M."/>
            <person name="Henrissat B."/>
            <person name="Lombard V."/>
            <person name="Magnuson J.K."/>
            <person name="Kuees U."/>
            <person name="Hori C."/>
            <person name="Igarashi K."/>
            <person name="Samejima M."/>
            <person name="Held B.W."/>
            <person name="Barry K.W."/>
            <person name="LaButti K.M."/>
            <person name="Lapidus A."/>
            <person name="Lindquist E.A."/>
            <person name="Lucas S.M."/>
            <person name="Riley R."/>
            <person name="Salamov A.A."/>
            <person name="Hoffmeister D."/>
            <person name="Schwenk D."/>
            <person name="Hadar Y."/>
            <person name="Yarden O."/>
            <person name="de Vries R.P."/>
            <person name="Wiebenga A."/>
            <person name="Stenlid J."/>
            <person name="Eastwood D."/>
            <person name="Grigoriev I.V."/>
            <person name="Berka R.M."/>
            <person name="Blanchette R.A."/>
            <person name="Kersten P."/>
            <person name="Martinez A.T."/>
            <person name="Vicuna R."/>
            <person name="Cullen D."/>
        </authorList>
    </citation>
    <scope>NUCLEOTIDE SEQUENCE [LARGE SCALE GENOMIC DNA]</scope>
    <source>
        <strain evidence="1 2">B</strain>
    </source>
</reference>
<protein>
    <submittedName>
        <fullName evidence="1">Uncharacterized protein</fullName>
    </submittedName>
</protein>
<dbReference type="Proteomes" id="UP000016930">
    <property type="component" value="Unassembled WGS sequence"/>
</dbReference>
<dbReference type="STRING" id="914234.M2R0P3"/>
<name>M2R0P3_CERS8</name>
<dbReference type="HOGENOM" id="CLU_1315257_0_0_1"/>
<sequence>MDDDGYLMIRAKAVPALFTGQVLGRRRTVLAKNNDGTLPFEDIPEDTIRVAATDGKIWDLLPTETDAANALPNAMSRTSYIVFIGVSQKFPRVPVLQPDPRPIGGITLPDMSRLRAFALERHAEGKFHRTSTFTFDQATFQPIIDGWEERTFAIGGPEPLPPGTHRGPAIISLAGSRSDAEDVSHKRSKGLGWLCRVLLPCMKSSKNVN</sequence>
<accession>M2R0P3</accession>
<evidence type="ECO:0000313" key="2">
    <source>
        <dbReference type="Proteomes" id="UP000016930"/>
    </source>
</evidence>
<organism evidence="1 2">
    <name type="scientific">Ceriporiopsis subvermispora (strain B)</name>
    <name type="common">White-rot fungus</name>
    <name type="synonym">Gelatoporia subvermispora</name>
    <dbReference type="NCBI Taxonomy" id="914234"/>
    <lineage>
        <taxon>Eukaryota</taxon>
        <taxon>Fungi</taxon>
        <taxon>Dikarya</taxon>
        <taxon>Basidiomycota</taxon>
        <taxon>Agaricomycotina</taxon>
        <taxon>Agaricomycetes</taxon>
        <taxon>Polyporales</taxon>
        <taxon>Gelatoporiaceae</taxon>
        <taxon>Gelatoporia</taxon>
    </lineage>
</organism>
<proteinExistence type="predicted"/>